<accession>A0A833SMN1</accession>
<dbReference type="Proteomes" id="UP000655588">
    <property type="component" value="Unassembled WGS sequence"/>
</dbReference>
<dbReference type="InterPro" id="IPR004240">
    <property type="entry name" value="EMP70"/>
</dbReference>
<proteinExistence type="inferred from homology"/>
<keyword evidence="4" id="KW-0732">Signal</keyword>
<evidence type="ECO:0000313" key="9">
    <source>
        <dbReference type="Proteomes" id="UP000655588"/>
    </source>
</evidence>
<reference evidence="8" key="1">
    <citation type="submission" date="2019-11" db="EMBL/GenBank/DDBJ databases">
        <title>The nuclear and mitochondrial genomes of Frieseomelitta varia - a highly eusocial stingless bee (Meliponini) with a permanently sterile worker caste.</title>
        <authorList>
            <person name="Freitas F.C.P."/>
            <person name="Lourenco A.P."/>
            <person name="Nunes F.M.F."/>
            <person name="Paschoal A.R."/>
            <person name="Abreu F.C.P."/>
            <person name="Barbin F.O."/>
            <person name="Bataglia L."/>
            <person name="Cardoso-Junior C.A.M."/>
            <person name="Cervoni M.S."/>
            <person name="Silva S.R."/>
            <person name="Dalarmi F."/>
            <person name="Del Lama M.A."/>
            <person name="Depintor T.S."/>
            <person name="Ferreira K.M."/>
            <person name="Goria P.S."/>
            <person name="Jaskot M.C."/>
            <person name="Lago D.C."/>
            <person name="Luna-Lucena D."/>
            <person name="Moda L.M."/>
            <person name="Nascimento L."/>
            <person name="Pedrino M."/>
            <person name="Rabico F.O."/>
            <person name="Sanches F.C."/>
            <person name="Santos D.E."/>
            <person name="Santos C.G."/>
            <person name="Vieira J."/>
            <person name="Lopes T.F."/>
            <person name="Barchuk A.R."/>
            <person name="Hartfelder K."/>
            <person name="Simoes Z.L.P."/>
            <person name="Bitondi M.M.G."/>
            <person name="Pinheiro D.G."/>
        </authorList>
    </citation>
    <scope>NUCLEOTIDE SEQUENCE</scope>
    <source>
        <strain evidence="8">USP_RPSP 00005682</strain>
        <tissue evidence="8">Whole individual</tissue>
    </source>
</reference>
<dbReference type="PANTHER" id="PTHR10766">
    <property type="entry name" value="TRANSMEMBRANE 9 SUPERFAMILY PROTEIN"/>
    <property type="match status" value="1"/>
</dbReference>
<feature type="transmembrane region" description="Helical" evidence="7">
    <location>
        <begin position="424"/>
        <end position="449"/>
    </location>
</feature>
<dbReference type="PANTHER" id="PTHR10766:SF41">
    <property type="entry name" value="TRANSMEMBRANE 9 SUPERFAMILY MEMBER 3"/>
    <property type="match status" value="1"/>
</dbReference>
<dbReference type="GO" id="GO:0072657">
    <property type="term" value="P:protein localization to membrane"/>
    <property type="evidence" value="ECO:0007669"/>
    <property type="project" value="TreeGrafter"/>
</dbReference>
<evidence type="ECO:0000256" key="6">
    <source>
        <dbReference type="ARBA" id="ARBA00023136"/>
    </source>
</evidence>
<organism evidence="8 9">
    <name type="scientific">Frieseomelitta varia</name>
    <dbReference type="NCBI Taxonomy" id="561572"/>
    <lineage>
        <taxon>Eukaryota</taxon>
        <taxon>Metazoa</taxon>
        <taxon>Ecdysozoa</taxon>
        <taxon>Arthropoda</taxon>
        <taxon>Hexapoda</taxon>
        <taxon>Insecta</taxon>
        <taxon>Pterygota</taxon>
        <taxon>Neoptera</taxon>
        <taxon>Endopterygota</taxon>
        <taxon>Hymenoptera</taxon>
        <taxon>Apocrita</taxon>
        <taxon>Aculeata</taxon>
        <taxon>Apoidea</taxon>
        <taxon>Anthophila</taxon>
        <taxon>Apidae</taxon>
        <taxon>Frieseomelitta</taxon>
    </lineage>
</organism>
<sequence length="492" mass="56271">MIAYEDNEEVVLWMSTVGPYHNRQETYSYYSLPFCMGTKDVIDHYHETFSEALQGIELKFSGLEIEFKADVAKMDYCQIKLIEESEKAFIYAVKNQYWYKMYMDDLPIWGVVGEPEENNGVVSYYIWTHKKFDIGYNGKQIVDVNLTSENKVKLVQDAAISFSYEVNWKKSNVKFEDRFDKYLDPNFFQHRIHWFSIFNSFMMVIFLVGLVSMILMRTLRKDYARYSRDEEMDDMERDLGDEYGWKQVHGDVFRPASHAMLFSALIGAGYQVTVVVLSVIIFSIVGELYTERGSMLSIAIFVYAAASPINGYAGGGLYARMGGRIWIKQMILSAFMLPLIVCGTAFFINFIAMYYHASRAIPFGSMESIIYMVAVTCICIFVILPLTLVGTILGRNLAGTPDAPCRVNAVPRPIPEKKWFMEPLVIIMLGGTSFLPHFGHIKFIIMYGLFQTAFYFGYMALFSLALGIMCGTVGYVGTNAFVRKIYSTVKID</sequence>
<evidence type="ECO:0000256" key="3">
    <source>
        <dbReference type="ARBA" id="ARBA00022692"/>
    </source>
</evidence>
<feature type="transmembrane region" description="Helical" evidence="7">
    <location>
        <begin position="259"/>
        <end position="284"/>
    </location>
</feature>
<comment type="subcellular location">
    <subcellularLocation>
        <location evidence="1">Membrane</location>
        <topology evidence="1">Multi-pass membrane protein</topology>
    </subcellularLocation>
</comment>
<evidence type="ECO:0000256" key="1">
    <source>
        <dbReference type="ARBA" id="ARBA00004141"/>
    </source>
</evidence>
<gene>
    <name evidence="8" type="ORF">E2986_02180</name>
</gene>
<comment type="caution">
    <text evidence="7">Lacks conserved residue(s) required for the propagation of feature annotation.</text>
</comment>
<dbReference type="Pfam" id="PF02990">
    <property type="entry name" value="EMP70"/>
    <property type="match status" value="1"/>
</dbReference>
<keyword evidence="9" id="KW-1185">Reference proteome</keyword>
<keyword evidence="3 7" id="KW-0812">Transmembrane</keyword>
<evidence type="ECO:0000256" key="7">
    <source>
        <dbReference type="RuleBase" id="RU363079"/>
    </source>
</evidence>
<evidence type="ECO:0000256" key="4">
    <source>
        <dbReference type="ARBA" id="ARBA00022729"/>
    </source>
</evidence>
<feature type="transmembrane region" description="Helical" evidence="7">
    <location>
        <begin position="369"/>
        <end position="393"/>
    </location>
</feature>
<feature type="transmembrane region" description="Helical" evidence="7">
    <location>
        <begin position="331"/>
        <end position="357"/>
    </location>
</feature>
<comment type="caution">
    <text evidence="8">The sequence shown here is derived from an EMBL/GenBank/DDBJ whole genome shotgun (WGS) entry which is preliminary data.</text>
</comment>
<dbReference type="GO" id="GO:0016020">
    <property type="term" value="C:membrane"/>
    <property type="evidence" value="ECO:0007669"/>
    <property type="project" value="UniProtKB-SubCell"/>
</dbReference>
<keyword evidence="6 7" id="KW-0472">Membrane</keyword>
<feature type="transmembrane region" description="Helical" evidence="7">
    <location>
        <begin position="192"/>
        <end position="215"/>
    </location>
</feature>
<evidence type="ECO:0000256" key="2">
    <source>
        <dbReference type="ARBA" id="ARBA00005227"/>
    </source>
</evidence>
<comment type="similarity">
    <text evidence="2 7">Belongs to the nonaspanin (TM9SF) (TC 9.A.2) family.</text>
</comment>
<keyword evidence="5 7" id="KW-1133">Transmembrane helix</keyword>
<feature type="transmembrane region" description="Helical" evidence="7">
    <location>
        <begin position="455"/>
        <end position="476"/>
    </location>
</feature>
<feature type="transmembrane region" description="Helical" evidence="7">
    <location>
        <begin position="296"/>
        <end position="319"/>
    </location>
</feature>
<name>A0A833SMN1_9HYME</name>
<dbReference type="AlphaFoldDB" id="A0A833SMN1"/>
<dbReference type="EMBL" id="WNWW01000147">
    <property type="protein sequence ID" value="KAF3429693.1"/>
    <property type="molecule type" value="Genomic_DNA"/>
</dbReference>
<protein>
    <recommendedName>
        <fullName evidence="7">Transmembrane 9 superfamily member</fullName>
    </recommendedName>
</protein>
<evidence type="ECO:0000313" key="8">
    <source>
        <dbReference type="EMBL" id="KAF3429693.1"/>
    </source>
</evidence>
<evidence type="ECO:0000256" key="5">
    <source>
        <dbReference type="ARBA" id="ARBA00022989"/>
    </source>
</evidence>